<name>A0A3S0ZLH4_ELYCH</name>
<sequence length="447" mass="51228">MKKYLDYESLRTVSNKQEKKGKIPGLSPSSEEDGNLSDMRAAGGFQNFLEKIHSQLGPIVGFWYGKVYTVSIASPELFKQHLQPFDRPPSIQFTNGEDGRCRRKMYDRAFAHDKLCSHLKTFQKSADVIVQQWSMKDEDDFIPLNEETYKFSVRVAMCSILGDYCEDDDVIIGFRKAYVKAQEELSKVLRGDLSHVDKLQTLQTFNEAMEVMKEIVKHALEHHKNTTRQGTLVLDEILKYASNDEIILADCITYLIGSFHNTGNMLAFCLYYLAKHEEIQERLYNEVIEVLGENGIVDESNLKHLKYLQQVIDESIRCGSVGMFAARYQENDITLGGYNIPKNTPVVQALGVVMQDEELWPNPTKFDPDRFSETNKKNRSQFAFKPFGFSGKRVCPGFKFVYSKSAVFLATVLRRFQIKLHADQDVKPEHGLGTHSSEEIWAKLIKR</sequence>
<dbReference type="Proteomes" id="UP000271974">
    <property type="component" value="Unassembled WGS sequence"/>
</dbReference>
<evidence type="ECO:0000256" key="3">
    <source>
        <dbReference type="SAM" id="MobiDB-lite"/>
    </source>
</evidence>
<keyword evidence="2" id="KW-0349">Heme</keyword>
<dbReference type="GO" id="GO:0005506">
    <property type="term" value="F:iron ion binding"/>
    <property type="evidence" value="ECO:0007669"/>
    <property type="project" value="InterPro"/>
</dbReference>
<keyword evidence="5" id="KW-1185">Reference proteome</keyword>
<gene>
    <name evidence="4" type="ORF">EGW08_014599</name>
</gene>
<comment type="caution">
    <text evidence="4">The sequence shown here is derived from an EMBL/GenBank/DDBJ whole genome shotgun (WGS) entry which is preliminary data.</text>
</comment>
<dbReference type="SUPFAM" id="SSF48264">
    <property type="entry name" value="Cytochrome P450"/>
    <property type="match status" value="1"/>
</dbReference>
<dbReference type="InterPro" id="IPR002401">
    <property type="entry name" value="Cyt_P450_E_grp-I"/>
</dbReference>
<dbReference type="GO" id="GO:0016705">
    <property type="term" value="F:oxidoreductase activity, acting on paired donors, with incorporation or reduction of molecular oxygen"/>
    <property type="evidence" value="ECO:0007669"/>
    <property type="project" value="InterPro"/>
</dbReference>
<comment type="cofactor">
    <cofactor evidence="2">
        <name>heme</name>
        <dbReference type="ChEBI" id="CHEBI:30413"/>
    </cofactor>
</comment>
<organism evidence="4 5">
    <name type="scientific">Elysia chlorotica</name>
    <name type="common">Eastern emerald elysia</name>
    <name type="synonym">Sea slug</name>
    <dbReference type="NCBI Taxonomy" id="188477"/>
    <lineage>
        <taxon>Eukaryota</taxon>
        <taxon>Metazoa</taxon>
        <taxon>Spiralia</taxon>
        <taxon>Lophotrochozoa</taxon>
        <taxon>Mollusca</taxon>
        <taxon>Gastropoda</taxon>
        <taxon>Heterobranchia</taxon>
        <taxon>Euthyneura</taxon>
        <taxon>Panpulmonata</taxon>
        <taxon>Sacoglossa</taxon>
        <taxon>Placobranchoidea</taxon>
        <taxon>Plakobranchidae</taxon>
        <taxon>Elysia</taxon>
    </lineage>
</organism>
<dbReference type="PRINTS" id="PR00463">
    <property type="entry name" value="EP450I"/>
</dbReference>
<dbReference type="InterPro" id="IPR001128">
    <property type="entry name" value="Cyt_P450"/>
</dbReference>
<evidence type="ECO:0000313" key="4">
    <source>
        <dbReference type="EMBL" id="RUS77639.1"/>
    </source>
</evidence>
<dbReference type="GO" id="GO:0020037">
    <property type="term" value="F:heme binding"/>
    <property type="evidence" value="ECO:0007669"/>
    <property type="project" value="InterPro"/>
</dbReference>
<protein>
    <recommendedName>
        <fullName evidence="6">Cytochrome P450</fullName>
    </recommendedName>
</protein>
<dbReference type="GO" id="GO:0016020">
    <property type="term" value="C:membrane"/>
    <property type="evidence" value="ECO:0007669"/>
    <property type="project" value="TreeGrafter"/>
</dbReference>
<comment type="similarity">
    <text evidence="1">Belongs to the cytochrome P450 family.</text>
</comment>
<accession>A0A3S0ZLH4</accession>
<keyword evidence="2" id="KW-0408">Iron</keyword>
<evidence type="ECO:0000313" key="5">
    <source>
        <dbReference type="Proteomes" id="UP000271974"/>
    </source>
</evidence>
<dbReference type="CDD" id="cd00302">
    <property type="entry name" value="cytochrome_P450"/>
    <property type="match status" value="1"/>
</dbReference>
<keyword evidence="2" id="KW-0479">Metal-binding</keyword>
<evidence type="ECO:0000256" key="2">
    <source>
        <dbReference type="PIRSR" id="PIRSR602401-1"/>
    </source>
</evidence>
<feature type="binding site" description="axial binding residue" evidence="2">
    <location>
        <position position="395"/>
    </location>
    <ligand>
        <name>heme</name>
        <dbReference type="ChEBI" id="CHEBI:30413"/>
    </ligand>
    <ligandPart>
        <name>Fe</name>
        <dbReference type="ChEBI" id="CHEBI:18248"/>
    </ligandPart>
</feature>
<dbReference type="AlphaFoldDB" id="A0A3S0ZLH4"/>
<dbReference type="PANTHER" id="PTHR24280">
    <property type="entry name" value="CYTOCHROME P450 20A1"/>
    <property type="match status" value="1"/>
</dbReference>
<dbReference type="OrthoDB" id="1470350at2759"/>
<dbReference type="InterPro" id="IPR052666">
    <property type="entry name" value="CYP450_20A1-like"/>
</dbReference>
<dbReference type="Pfam" id="PF00067">
    <property type="entry name" value="p450"/>
    <property type="match status" value="1"/>
</dbReference>
<dbReference type="EMBL" id="RQTK01000564">
    <property type="protein sequence ID" value="RUS77639.1"/>
    <property type="molecule type" value="Genomic_DNA"/>
</dbReference>
<reference evidence="4 5" key="1">
    <citation type="submission" date="2019-01" db="EMBL/GenBank/DDBJ databases">
        <title>A draft genome assembly of the solar-powered sea slug Elysia chlorotica.</title>
        <authorList>
            <person name="Cai H."/>
            <person name="Li Q."/>
            <person name="Fang X."/>
            <person name="Li J."/>
            <person name="Curtis N.E."/>
            <person name="Altenburger A."/>
            <person name="Shibata T."/>
            <person name="Feng M."/>
            <person name="Maeda T."/>
            <person name="Schwartz J.A."/>
            <person name="Shigenobu S."/>
            <person name="Lundholm N."/>
            <person name="Nishiyama T."/>
            <person name="Yang H."/>
            <person name="Hasebe M."/>
            <person name="Li S."/>
            <person name="Pierce S.K."/>
            <person name="Wang J."/>
        </authorList>
    </citation>
    <scope>NUCLEOTIDE SEQUENCE [LARGE SCALE GENOMIC DNA]</scope>
    <source>
        <strain evidence="4">EC2010</strain>
        <tissue evidence="4">Whole organism of an adult</tissue>
    </source>
</reference>
<dbReference type="GO" id="GO:0004497">
    <property type="term" value="F:monooxygenase activity"/>
    <property type="evidence" value="ECO:0007669"/>
    <property type="project" value="InterPro"/>
</dbReference>
<feature type="region of interest" description="Disordered" evidence="3">
    <location>
        <begin position="1"/>
        <end position="36"/>
    </location>
</feature>
<dbReference type="STRING" id="188477.A0A3S0ZLH4"/>
<evidence type="ECO:0000256" key="1">
    <source>
        <dbReference type="ARBA" id="ARBA00010617"/>
    </source>
</evidence>
<evidence type="ECO:0008006" key="6">
    <source>
        <dbReference type="Google" id="ProtNLM"/>
    </source>
</evidence>
<dbReference type="InterPro" id="IPR036396">
    <property type="entry name" value="Cyt_P450_sf"/>
</dbReference>
<dbReference type="Gene3D" id="1.10.630.10">
    <property type="entry name" value="Cytochrome P450"/>
    <property type="match status" value="1"/>
</dbReference>
<proteinExistence type="inferred from homology"/>
<dbReference type="PANTHER" id="PTHR24280:SF4">
    <property type="entry name" value="CYTOCHROME P450 20A1"/>
    <property type="match status" value="1"/>
</dbReference>